<dbReference type="InterPro" id="IPR029787">
    <property type="entry name" value="Nucleotide_cyclase"/>
</dbReference>
<evidence type="ECO:0000256" key="6">
    <source>
        <dbReference type="ARBA" id="ARBA00023136"/>
    </source>
</evidence>
<dbReference type="Gene3D" id="3.30.70.270">
    <property type="match status" value="1"/>
</dbReference>
<feature type="domain" description="GGDEF" evidence="9">
    <location>
        <begin position="231"/>
        <end position="361"/>
    </location>
</feature>
<evidence type="ECO:0000256" key="8">
    <source>
        <dbReference type="SAM" id="Phobius"/>
    </source>
</evidence>
<proteinExistence type="predicted"/>
<dbReference type="HOGENOM" id="CLU_000445_11_1_5"/>
<feature type="transmembrane region" description="Helical" evidence="8">
    <location>
        <begin position="106"/>
        <end position="125"/>
    </location>
</feature>
<accession>Q0G665</accession>
<dbReference type="GO" id="GO:0043709">
    <property type="term" value="P:cell adhesion involved in single-species biofilm formation"/>
    <property type="evidence" value="ECO:0007669"/>
    <property type="project" value="TreeGrafter"/>
</dbReference>
<dbReference type="CDD" id="cd01949">
    <property type="entry name" value="GGDEF"/>
    <property type="match status" value="1"/>
</dbReference>
<dbReference type="FunFam" id="3.30.70.270:FF:000001">
    <property type="entry name" value="Diguanylate cyclase domain protein"/>
    <property type="match status" value="1"/>
</dbReference>
<evidence type="ECO:0000256" key="5">
    <source>
        <dbReference type="ARBA" id="ARBA00022989"/>
    </source>
</evidence>
<dbReference type="EC" id="2.7.7.65" evidence="2"/>
<feature type="transmembrane region" description="Helical" evidence="8">
    <location>
        <begin position="137"/>
        <end position="155"/>
    </location>
</feature>
<dbReference type="eggNOG" id="COG3706">
    <property type="taxonomic scope" value="Bacteria"/>
</dbReference>
<gene>
    <name evidence="10" type="ORF">FP2506_08406</name>
</gene>
<dbReference type="Pfam" id="PF07694">
    <property type="entry name" value="5TM-5TMR_LYT"/>
    <property type="match status" value="1"/>
</dbReference>
<comment type="subcellular location">
    <subcellularLocation>
        <location evidence="1">Cell membrane</location>
        <topology evidence="1">Multi-pass membrane protein</topology>
    </subcellularLocation>
</comment>
<keyword evidence="5 8" id="KW-1133">Transmembrane helix</keyword>
<dbReference type="PANTHER" id="PTHR45138">
    <property type="entry name" value="REGULATORY COMPONENTS OF SENSORY TRANSDUCTION SYSTEM"/>
    <property type="match status" value="1"/>
</dbReference>
<dbReference type="GO" id="GO:0000155">
    <property type="term" value="F:phosphorelay sensor kinase activity"/>
    <property type="evidence" value="ECO:0007669"/>
    <property type="project" value="InterPro"/>
</dbReference>
<evidence type="ECO:0000256" key="7">
    <source>
        <dbReference type="ARBA" id="ARBA00034247"/>
    </source>
</evidence>
<dbReference type="EMBL" id="AATP01000001">
    <property type="protein sequence ID" value="EAU42849.1"/>
    <property type="molecule type" value="Genomic_DNA"/>
</dbReference>
<dbReference type="AlphaFoldDB" id="Q0G665"/>
<dbReference type="GO" id="GO:0005886">
    <property type="term" value="C:plasma membrane"/>
    <property type="evidence" value="ECO:0007669"/>
    <property type="project" value="UniProtKB-SubCell"/>
</dbReference>
<evidence type="ECO:0000256" key="2">
    <source>
        <dbReference type="ARBA" id="ARBA00012528"/>
    </source>
</evidence>
<dbReference type="RefSeq" id="WP_007066823.1">
    <property type="nucleotide sequence ID" value="NZ_DS022272.1"/>
</dbReference>
<feature type="transmembrane region" description="Helical" evidence="8">
    <location>
        <begin position="39"/>
        <end position="57"/>
    </location>
</feature>
<organism evidence="10 11">
    <name type="scientific">Fulvimarina pelagi HTCC2506</name>
    <dbReference type="NCBI Taxonomy" id="314231"/>
    <lineage>
        <taxon>Bacteria</taxon>
        <taxon>Pseudomonadati</taxon>
        <taxon>Pseudomonadota</taxon>
        <taxon>Alphaproteobacteria</taxon>
        <taxon>Hyphomicrobiales</taxon>
        <taxon>Aurantimonadaceae</taxon>
        <taxon>Fulvimarina</taxon>
    </lineage>
</organism>
<dbReference type="InterPro" id="IPR050469">
    <property type="entry name" value="Diguanylate_Cyclase"/>
</dbReference>
<feature type="transmembrane region" description="Helical" evidence="8">
    <location>
        <begin position="6"/>
        <end position="27"/>
    </location>
</feature>
<dbReference type="Proteomes" id="UP000004310">
    <property type="component" value="Unassembled WGS sequence"/>
</dbReference>
<dbReference type="GO" id="GO:1902201">
    <property type="term" value="P:negative regulation of bacterial-type flagellum-dependent cell motility"/>
    <property type="evidence" value="ECO:0007669"/>
    <property type="project" value="TreeGrafter"/>
</dbReference>
<evidence type="ECO:0000256" key="4">
    <source>
        <dbReference type="ARBA" id="ARBA00022692"/>
    </source>
</evidence>
<comment type="catalytic activity">
    <reaction evidence="7">
        <text>2 GTP = 3',3'-c-di-GMP + 2 diphosphate</text>
        <dbReference type="Rhea" id="RHEA:24898"/>
        <dbReference type="ChEBI" id="CHEBI:33019"/>
        <dbReference type="ChEBI" id="CHEBI:37565"/>
        <dbReference type="ChEBI" id="CHEBI:58805"/>
        <dbReference type="EC" id="2.7.7.65"/>
    </reaction>
</comment>
<dbReference type="NCBIfam" id="TIGR00254">
    <property type="entry name" value="GGDEF"/>
    <property type="match status" value="1"/>
</dbReference>
<keyword evidence="11" id="KW-1185">Reference proteome</keyword>
<evidence type="ECO:0000259" key="9">
    <source>
        <dbReference type="PROSITE" id="PS50887"/>
    </source>
</evidence>
<dbReference type="InterPro" id="IPR000160">
    <property type="entry name" value="GGDEF_dom"/>
</dbReference>
<keyword evidence="6 8" id="KW-0472">Membrane</keyword>
<evidence type="ECO:0000256" key="1">
    <source>
        <dbReference type="ARBA" id="ARBA00004651"/>
    </source>
</evidence>
<sequence>MPSPEFLLGIVNALGVFALITLGYSYLLRYTQPGVVRSVAIGLMFGVGACLAIANTTEFIPGLFIDPRAVMLVLAAPFGGLLSAVIAAAIACAARLHEGGVGGPAGAGNIVATALIGVLFARYVIGDARSISIGKLFAMGLASNIPLLFILTVPVPNAAEHFMRAVGPLTVADTLGVLVLGRVLSDAWRAHQSAERLSVEATTDPLTGLSNRRHFERRVGPLLQQANHQGTPVSLLVIDVDHFKRINDSFGHEAGDTVLVWIAEIVRSQVRGCDIIARYGGEELVVAMPGADSRRAMTVAERIRAVIEAKGRIEPGDGHRITVSIGVSTRLARYADLFSAADEALYAAKRQGRNRVVTEPVAVAQAA</sequence>
<reference evidence="10 11" key="1">
    <citation type="journal article" date="2010" name="J. Bacteriol.">
        <title>Genome sequence of Fulvimarina pelagi HTCC2506T, a Mn(II)-oxidizing alphaproteobacterium possessing an aerobic anoxygenic photosynthetic gene cluster and Xanthorhodopsin.</title>
        <authorList>
            <person name="Kang I."/>
            <person name="Oh H.M."/>
            <person name="Lim S.I."/>
            <person name="Ferriera S."/>
            <person name="Giovannoni S.J."/>
            <person name="Cho J.C."/>
        </authorList>
    </citation>
    <scope>NUCLEOTIDE SEQUENCE [LARGE SCALE GENOMIC DNA]</scope>
    <source>
        <strain evidence="10 11">HTCC2506</strain>
    </source>
</reference>
<dbReference type="SMART" id="SM00267">
    <property type="entry name" value="GGDEF"/>
    <property type="match status" value="1"/>
</dbReference>
<dbReference type="GO" id="GO:0071555">
    <property type="term" value="P:cell wall organization"/>
    <property type="evidence" value="ECO:0007669"/>
    <property type="project" value="InterPro"/>
</dbReference>
<dbReference type="STRING" id="217511.GCA_001463845_00450"/>
<protein>
    <recommendedName>
        <fullName evidence="2">diguanylate cyclase</fullName>
        <ecNumber evidence="2">2.7.7.65</ecNumber>
    </recommendedName>
</protein>
<name>Q0G665_9HYPH</name>
<evidence type="ECO:0000313" key="10">
    <source>
        <dbReference type="EMBL" id="EAU42849.1"/>
    </source>
</evidence>
<dbReference type="PANTHER" id="PTHR45138:SF9">
    <property type="entry name" value="DIGUANYLATE CYCLASE DGCM-RELATED"/>
    <property type="match status" value="1"/>
</dbReference>
<evidence type="ECO:0000313" key="11">
    <source>
        <dbReference type="Proteomes" id="UP000004310"/>
    </source>
</evidence>
<feature type="transmembrane region" description="Helical" evidence="8">
    <location>
        <begin position="69"/>
        <end position="94"/>
    </location>
</feature>
<comment type="caution">
    <text evidence="10">The sequence shown here is derived from an EMBL/GenBank/DDBJ whole genome shotgun (WGS) entry which is preliminary data.</text>
</comment>
<evidence type="ECO:0000256" key="3">
    <source>
        <dbReference type="ARBA" id="ARBA00022475"/>
    </source>
</evidence>
<dbReference type="Pfam" id="PF00990">
    <property type="entry name" value="GGDEF"/>
    <property type="match status" value="1"/>
</dbReference>
<keyword evidence="3" id="KW-1003">Cell membrane</keyword>
<dbReference type="PROSITE" id="PS50887">
    <property type="entry name" value="GGDEF"/>
    <property type="match status" value="1"/>
</dbReference>
<dbReference type="SUPFAM" id="SSF55073">
    <property type="entry name" value="Nucleotide cyclase"/>
    <property type="match status" value="1"/>
</dbReference>
<keyword evidence="4 8" id="KW-0812">Transmembrane</keyword>
<dbReference type="InterPro" id="IPR011620">
    <property type="entry name" value="Sig_transdc_His_kinase_LytS_TM"/>
</dbReference>
<dbReference type="GO" id="GO:0052621">
    <property type="term" value="F:diguanylate cyclase activity"/>
    <property type="evidence" value="ECO:0007669"/>
    <property type="project" value="UniProtKB-EC"/>
</dbReference>
<dbReference type="InterPro" id="IPR043128">
    <property type="entry name" value="Rev_trsase/Diguanyl_cyclase"/>
</dbReference>